<feature type="chain" id="PRO_5003323839" evidence="1">
    <location>
        <begin position="36"/>
        <end position="141"/>
    </location>
</feature>
<gene>
    <name evidence="2" type="ORF">LYNGBM3L_75450</name>
</gene>
<evidence type="ECO:0000313" key="2">
    <source>
        <dbReference type="EMBL" id="EGJ32847.1"/>
    </source>
</evidence>
<dbReference type="EMBL" id="GL890894">
    <property type="protein sequence ID" value="EGJ32847.1"/>
    <property type="molecule type" value="Genomic_DNA"/>
</dbReference>
<dbReference type="AlphaFoldDB" id="F4XRD8"/>
<keyword evidence="1" id="KW-0732">Signal</keyword>
<dbReference type="HOGENOM" id="CLU_1823186_0_0_3"/>
<accession>F4XRD8</accession>
<evidence type="ECO:0000313" key="3">
    <source>
        <dbReference type="Proteomes" id="UP000003959"/>
    </source>
</evidence>
<feature type="signal peptide" evidence="1">
    <location>
        <begin position="1"/>
        <end position="35"/>
    </location>
</feature>
<proteinExistence type="predicted"/>
<sequence>MYIRANNGREPASMKNLIFILFSIVFTLLASTASAQQNSSQYEPSTPTVSPYLNLLRRDNQGGLPNYYTFVRPAQQQQRTLRQINSRFNRQSSTLAQLQNSIVEFSAPPTGSGSGFMLQGRRSGFQKYSHFFPLPRRQGRR</sequence>
<name>F4XRD8_9CYAN</name>
<protein>
    <submittedName>
        <fullName evidence="2">Uncharacterized protein</fullName>
    </submittedName>
</protein>
<organism evidence="2 3">
    <name type="scientific">Moorena producens 3L</name>
    <dbReference type="NCBI Taxonomy" id="489825"/>
    <lineage>
        <taxon>Bacteria</taxon>
        <taxon>Bacillati</taxon>
        <taxon>Cyanobacteriota</taxon>
        <taxon>Cyanophyceae</taxon>
        <taxon>Coleofasciculales</taxon>
        <taxon>Coleofasciculaceae</taxon>
        <taxon>Moorena</taxon>
    </lineage>
</organism>
<dbReference type="Proteomes" id="UP000003959">
    <property type="component" value="Unassembled WGS sequence"/>
</dbReference>
<keyword evidence="3" id="KW-1185">Reference proteome</keyword>
<reference evidence="3" key="1">
    <citation type="journal article" date="2011" name="Proc. Natl. Acad. Sci. U.S.A.">
        <title>Genomic insights into the physiology and ecology of the marine filamentous cyanobacterium Lyngbya majuscula.</title>
        <authorList>
            <person name="Jones A.C."/>
            <person name="Monroe E.A."/>
            <person name="Podell S."/>
            <person name="Hess W.R."/>
            <person name="Klages S."/>
            <person name="Esquenazi E."/>
            <person name="Niessen S."/>
            <person name="Hoover H."/>
            <person name="Rothmann M."/>
            <person name="Lasken R.S."/>
            <person name="Yates J.R.III."/>
            <person name="Reinhardt R."/>
            <person name="Kube M."/>
            <person name="Burkart M.D."/>
            <person name="Allen E.E."/>
            <person name="Dorrestein P.C."/>
            <person name="Gerwick W.H."/>
            <person name="Gerwick L."/>
        </authorList>
    </citation>
    <scope>NUCLEOTIDE SEQUENCE [LARGE SCALE GENOMIC DNA]</scope>
    <source>
        <strain evidence="3">3L</strain>
    </source>
</reference>
<evidence type="ECO:0000256" key="1">
    <source>
        <dbReference type="SAM" id="SignalP"/>
    </source>
</evidence>